<sequence length="213" mass="23827">MSWYDDTVAVAKAASVRDLGQEESQIAQVLASDDFLHQRGRLSGVPFYVWAYPATRELEARQACARLRTRLRTEHGLTVVVIDLYDLMIDVLRGTGMLDRILLMEPSLDPEDFRVAVQRMLTPERHLAPRILQRIQEEPGSDLVFLTGVGHAFPFIRSHTVLGALESVATGVPVLLFFPGQYTQSPETGSALILFGTEPDQYYRASSILDQIP</sequence>
<gene>
    <name evidence="1" type="ORF">ACFQWG_10985</name>
</gene>
<dbReference type="Pfam" id="PF08747">
    <property type="entry name" value="BrxB"/>
    <property type="match status" value="1"/>
</dbReference>
<accession>A0ABW2SP90</accession>
<keyword evidence="2" id="KW-1185">Reference proteome</keyword>
<comment type="caution">
    <text evidence="1">The sequence shown here is derived from an EMBL/GenBank/DDBJ whole genome shotgun (WGS) entry which is preliminary data.</text>
</comment>
<name>A0ABW2SP90_9ACTO</name>
<dbReference type="RefSeq" id="WP_380975257.1">
    <property type="nucleotide sequence ID" value="NZ_JBHTEF010000001.1"/>
</dbReference>
<dbReference type="Proteomes" id="UP001596527">
    <property type="component" value="Unassembled WGS sequence"/>
</dbReference>
<proteinExistence type="predicted"/>
<organism evidence="1 2">
    <name type="scientific">Schaalia naturae</name>
    <dbReference type="NCBI Taxonomy" id="635203"/>
    <lineage>
        <taxon>Bacteria</taxon>
        <taxon>Bacillati</taxon>
        <taxon>Actinomycetota</taxon>
        <taxon>Actinomycetes</taxon>
        <taxon>Actinomycetales</taxon>
        <taxon>Actinomycetaceae</taxon>
        <taxon>Schaalia</taxon>
    </lineage>
</organism>
<dbReference type="InterPro" id="IPR014858">
    <property type="entry name" value="BrxB"/>
</dbReference>
<protein>
    <submittedName>
        <fullName evidence="1">DUF1788 domain-containing protein</fullName>
    </submittedName>
</protein>
<evidence type="ECO:0000313" key="2">
    <source>
        <dbReference type="Proteomes" id="UP001596527"/>
    </source>
</evidence>
<reference evidence="2" key="1">
    <citation type="journal article" date="2019" name="Int. J. Syst. Evol. Microbiol.">
        <title>The Global Catalogue of Microorganisms (GCM) 10K type strain sequencing project: providing services to taxonomists for standard genome sequencing and annotation.</title>
        <authorList>
            <consortium name="The Broad Institute Genomics Platform"/>
            <consortium name="The Broad Institute Genome Sequencing Center for Infectious Disease"/>
            <person name="Wu L."/>
            <person name="Ma J."/>
        </authorList>
    </citation>
    <scope>NUCLEOTIDE SEQUENCE [LARGE SCALE GENOMIC DNA]</scope>
    <source>
        <strain evidence="2">CCUG 56698</strain>
    </source>
</reference>
<evidence type="ECO:0000313" key="1">
    <source>
        <dbReference type="EMBL" id="MFC7581719.1"/>
    </source>
</evidence>
<dbReference type="EMBL" id="JBHTEF010000001">
    <property type="protein sequence ID" value="MFC7581719.1"/>
    <property type="molecule type" value="Genomic_DNA"/>
</dbReference>